<dbReference type="Proteomes" id="UP000008281">
    <property type="component" value="Unassembled WGS sequence"/>
</dbReference>
<evidence type="ECO:0000256" key="5">
    <source>
        <dbReference type="ARBA" id="ARBA00022692"/>
    </source>
</evidence>
<evidence type="ECO:0000256" key="9">
    <source>
        <dbReference type="ARBA" id="ARBA00023136"/>
    </source>
</evidence>
<evidence type="ECO:0000256" key="10">
    <source>
        <dbReference type="ARBA" id="ARBA00023170"/>
    </source>
</evidence>
<evidence type="ECO:0000256" key="1">
    <source>
        <dbReference type="ARBA" id="ARBA00004272"/>
    </source>
</evidence>
<evidence type="ECO:0000256" key="16">
    <source>
        <dbReference type="ARBA" id="ARBA00067967"/>
    </source>
</evidence>
<keyword evidence="2" id="KW-1003">Cell membrane</keyword>
<dbReference type="eggNOG" id="ENOG502TGUD">
    <property type="taxonomic scope" value="Eukaryota"/>
</dbReference>
<keyword evidence="3" id="KW-0145">Chemotaxis</keyword>
<comment type="function">
    <text evidence="13">An odorant receptor which affects chemotaxis to the volatile odorant diacetyl. Specifies AWA neuronal cell fate via the odr-7 pathway.</text>
</comment>
<evidence type="ECO:0000256" key="4">
    <source>
        <dbReference type="ARBA" id="ARBA00022606"/>
    </source>
</evidence>
<keyword evidence="6" id="KW-0552">Olfaction</keyword>
<evidence type="ECO:0000256" key="14">
    <source>
        <dbReference type="ARBA" id="ARBA00061678"/>
    </source>
</evidence>
<dbReference type="Pfam" id="PF10326">
    <property type="entry name" value="7TM_GPCR_Str"/>
    <property type="match status" value="2"/>
</dbReference>
<reference evidence="20" key="1">
    <citation type="submission" date="2007-07" db="EMBL/GenBank/DDBJ databases">
        <title>PCAP assembly of the Caenorhabditis remanei genome.</title>
        <authorList>
            <consortium name="The Caenorhabditis remanei Sequencing Consortium"/>
            <person name="Wilson R.K."/>
        </authorList>
    </citation>
    <scope>NUCLEOTIDE SEQUENCE [LARGE SCALE GENOMIC DNA]</scope>
    <source>
        <strain evidence="20">PB4641</strain>
    </source>
</reference>
<feature type="transmembrane region" description="Helical" evidence="19">
    <location>
        <begin position="191"/>
        <end position="210"/>
    </location>
</feature>
<dbReference type="GO" id="GO:0006935">
    <property type="term" value="P:chemotaxis"/>
    <property type="evidence" value="ECO:0007669"/>
    <property type="project" value="UniProtKB-KW"/>
</dbReference>
<accession>E3LZI4</accession>
<keyword evidence="5 19" id="KW-0812">Transmembrane</keyword>
<dbReference type="GO" id="GO:0060170">
    <property type="term" value="C:ciliary membrane"/>
    <property type="evidence" value="ECO:0007669"/>
    <property type="project" value="UniProtKB-SubCell"/>
</dbReference>
<dbReference type="SUPFAM" id="SSF81321">
    <property type="entry name" value="Family A G protein-coupled receptor-like"/>
    <property type="match status" value="1"/>
</dbReference>
<evidence type="ECO:0000256" key="19">
    <source>
        <dbReference type="SAM" id="Phobius"/>
    </source>
</evidence>
<organism evidence="21">
    <name type="scientific">Caenorhabditis remanei</name>
    <name type="common">Caenorhabditis vulgaris</name>
    <dbReference type="NCBI Taxonomy" id="31234"/>
    <lineage>
        <taxon>Eukaryota</taxon>
        <taxon>Metazoa</taxon>
        <taxon>Ecdysozoa</taxon>
        <taxon>Nematoda</taxon>
        <taxon>Chromadorea</taxon>
        <taxon>Rhabditida</taxon>
        <taxon>Rhabditina</taxon>
        <taxon>Rhabditomorpha</taxon>
        <taxon>Rhabditoidea</taxon>
        <taxon>Rhabditidae</taxon>
        <taxon>Peloderinae</taxon>
        <taxon>Caenorhabditis</taxon>
    </lineage>
</organism>
<dbReference type="STRING" id="31234.E3LZI4"/>
<name>E3LZI4_CAERE</name>
<feature type="transmembrane region" description="Helical" evidence="19">
    <location>
        <begin position="125"/>
        <end position="149"/>
    </location>
</feature>
<evidence type="ECO:0000256" key="13">
    <source>
        <dbReference type="ARBA" id="ARBA00054965"/>
    </source>
</evidence>
<keyword evidence="12" id="KW-0966">Cell projection</keyword>
<gene>
    <name evidence="20" type="primary">Cre-str-146</name>
    <name evidence="20" type="ORF">CRE_05692</name>
</gene>
<comment type="subcellular location">
    <subcellularLocation>
        <location evidence="1">Cell projection</location>
        <location evidence="1">Cilium membrane</location>
        <topology evidence="1">Multi-pass membrane protein</topology>
    </subcellularLocation>
</comment>
<evidence type="ECO:0000256" key="17">
    <source>
        <dbReference type="ARBA" id="ARBA00078653"/>
    </source>
</evidence>
<evidence type="ECO:0000256" key="2">
    <source>
        <dbReference type="ARBA" id="ARBA00022475"/>
    </source>
</evidence>
<dbReference type="EMBL" id="DS268420">
    <property type="protein sequence ID" value="EFO87799.1"/>
    <property type="molecule type" value="Genomic_DNA"/>
</dbReference>
<dbReference type="GO" id="GO:0038022">
    <property type="term" value="F:G protein-coupled olfactory receptor activity"/>
    <property type="evidence" value="ECO:0007669"/>
    <property type="project" value="TreeGrafter"/>
</dbReference>
<evidence type="ECO:0000256" key="12">
    <source>
        <dbReference type="ARBA" id="ARBA00023273"/>
    </source>
</evidence>
<evidence type="ECO:0000256" key="8">
    <source>
        <dbReference type="ARBA" id="ARBA00023069"/>
    </source>
</evidence>
<keyword evidence="10" id="KW-0675">Receptor</keyword>
<keyword evidence="4" id="KW-0716">Sensory transduction</keyword>
<protein>
    <recommendedName>
        <fullName evidence="16">Serpentine receptor class r-10</fullName>
    </recommendedName>
    <alternativeName>
        <fullName evidence="17">Odorant response abnormal protein 10</fullName>
    </alternativeName>
    <alternativeName>
        <fullName evidence="18">Olfactory receptor 10</fullName>
    </alternativeName>
</protein>
<keyword evidence="7 19" id="KW-1133">Transmembrane helix</keyword>
<dbReference type="InterPro" id="IPR019428">
    <property type="entry name" value="7TM_GPCR_serpentine_rcpt_Str"/>
</dbReference>
<dbReference type="FunFam" id="1.20.1070.10:FF:000128">
    <property type="entry name" value="Seven TM Receptor"/>
    <property type="match status" value="1"/>
</dbReference>
<dbReference type="OMA" id="HIKSPAC"/>
<keyword evidence="9 19" id="KW-0472">Membrane</keyword>
<keyword evidence="21" id="KW-1185">Reference proteome</keyword>
<evidence type="ECO:0000313" key="21">
    <source>
        <dbReference type="Proteomes" id="UP000008281"/>
    </source>
</evidence>
<dbReference type="GO" id="GO:0042048">
    <property type="term" value="P:olfactory behavior"/>
    <property type="evidence" value="ECO:0007669"/>
    <property type="project" value="TreeGrafter"/>
</dbReference>
<dbReference type="InParanoid" id="E3LZI4"/>
<keyword evidence="8" id="KW-0969">Cilium</keyword>
<evidence type="ECO:0000256" key="6">
    <source>
        <dbReference type="ARBA" id="ARBA00022725"/>
    </source>
</evidence>
<evidence type="ECO:0000313" key="20">
    <source>
        <dbReference type="EMBL" id="EFO87799.1"/>
    </source>
</evidence>
<feature type="transmembrane region" description="Helical" evidence="19">
    <location>
        <begin position="82"/>
        <end position="104"/>
    </location>
</feature>
<proteinExistence type="inferred from homology"/>
<evidence type="ECO:0000256" key="18">
    <source>
        <dbReference type="ARBA" id="ARBA00082489"/>
    </source>
</evidence>
<sequence>MFYLHIIQYAGFVGAQITNSILVYLIVTRAKKLFGTYRYVMFSFAIYFSLYAWIEILTQPIIHIKSPACVVFMESPLKHNMLLGYNITCLYCGSFALVISLLAAQFSYRYVAVCRPTFLAHNERLILLSIFISCLICFTAWYAFVFFGMSNSIEKQMYLKYELREYYDEDSTTVPFIAVMYWSIGDDGKKIWRFWDLMLLVACVITIVRSIRIYPRFKIKKLQGGCFAIIVFSAVKIYWKMKNAGNNMSKRTIELNRQLFVTLSFQTILPLFMMYIPVSLEITMPLFEIETGHLANFTAGSLAVYPSLEPVIAIFCIREFKKAVFCCSKPRIKLATTNRYSAYYSSREKRKSPSKGVNT</sequence>
<evidence type="ECO:0000256" key="7">
    <source>
        <dbReference type="ARBA" id="ARBA00022989"/>
    </source>
</evidence>
<dbReference type="PANTHER" id="PTHR22943:SF18">
    <property type="entry name" value="SEVEN TM RECEPTOR"/>
    <property type="match status" value="1"/>
</dbReference>
<feature type="transmembrane region" description="Helical" evidence="19">
    <location>
        <begin position="259"/>
        <end position="278"/>
    </location>
</feature>
<dbReference type="HOGENOM" id="CLU_036335_2_1_1"/>
<dbReference type="AlphaFoldDB" id="E3LZI4"/>
<feature type="transmembrane region" description="Helical" evidence="19">
    <location>
        <begin position="39"/>
        <end position="62"/>
    </location>
</feature>
<comment type="subunit">
    <text evidence="15">Interacts with odr-4.</text>
</comment>
<comment type="similarity">
    <text evidence="14">Belongs to the nematode receptor-like protein str family.</text>
</comment>
<dbReference type="PANTHER" id="PTHR22943">
    <property type="entry name" value="7-TRANSMEMBRANE DOMAIN RECEPTOR C.ELEGANS"/>
    <property type="match status" value="1"/>
</dbReference>
<evidence type="ECO:0000256" key="15">
    <source>
        <dbReference type="ARBA" id="ARBA00064300"/>
    </source>
</evidence>
<keyword evidence="11" id="KW-0325">Glycoprotein</keyword>
<feature type="transmembrane region" description="Helical" evidence="19">
    <location>
        <begin position="6"/>
        <end position="27"/>
    </location>
</feature>
<evidence type="ECO:0000256" key="11">
    <source>
        <dbReference type="ARBA" id="ARBA00023180"/>
    </source>
</evidence>
<dbReference type="OrthoDB" id="5819686at2759"/>
<evidence type="ECO:0000256" key="3">
    <source>
        <dbReference type="ARBA" id="ARBA00022500"/>
    </source>
</evidence>